<sequence length="265" mass="30735">MIDGSRTLERKSYNPRGLRLKRTQTQLRERYTTKAREKQCPTTKYREHISQSSQYKTKAMPHHEKESGASHSYWKQKVKLEYKFQDQKNSEDIFSIGSALEDFIFVVFVRGRNIVKTSLVDTTVTLIPETTLSPQSQPPQTKRRKSKVLLKKSNKPESQVDSGELESKVTRLEKTVAAMSRFNLPEAIDKSVKAHLKNVLPKDVLDFALDEYDQNDKLFQMLMKSKSFDKHPAHKALYDALVQSLHVDEDDIDRVVNEPPTQKRR</sequence>
<evidence type="ECO:0000256" key="1">
    <source>
        <dbReference type="SAM" id="MobiDB-lite"/>
    </source>
</evidence>
<dbReference type="EMBL" id="BQNB010017466">
    <property type="protein sequence ID" value="GJT63511.1"/>
    <property type="molecule type" value="Genomic_DNA"/>
</dbReference>
<feature type="region of interest" description="Disordered" evidence="1">
    <location>
        <begin position="34"/>
        <end position="70"/>
    </location>
</feature>
<protein>
    <submittedName>
        <fullName evidence="2">Uncharacterized protein</fullName>
    </submittedName>
</protein>
<reference evidence="2" key="1">
    <citation type="journal article" date="2022" name="Int. J. Mol. Sci.">
        <title>Draft Genome of Tanacetum Coccineum: Genomic Comparison of Closely Related Tanacetum-Family Plants.</title>
        <authorList>
            <person name="Yamashiro T."/>
            <person name="Shiraishi A."/>
            <person name="Nakayama K."/>
            <person name="Satake H."/>
        </authorList>
    </citation>
    <scope>NUCLEOTIDE SEQUENCE</scope>
</reference>
<evidence type="ECO:0000313" key="3">
    <source>
        <dbReference type="Proteomes" id="UP001151760"/>
    </source>
</evidence>
<reference evidence="2" key="2">
    <citation type="submission" date="2022-01" db="EMBL/GenBank/DDBJ databases">
        <authorList>
            <person name="Yamashiro T."/>
            <person name="Shiraishi A."/>
            <person name="Satake H."/>
            <person name="Nakayama K."/>
        </authorList>
    </citation>
    <scope>NUCLEOTIDE SEQUENCE</scope>
</reference>
<accession>A0ABQ5FJQ6</accession>
<name>A0ABQ5FJQ6_9ASTR</name>
<keyword evidence="3" id="KW-1185">Reference proteome</keyword>
<feature type="region of interest" description="Disordered" evidence="1">
    <location>
        <begin position="130"/>
        <end position="166"/>
    </location>
</feature>
<gene>
    <name evidence="2" type="ORF">Tco_1007044</name>
</gene>
<feature type="compositionally biased region" description="Basic residues" evidence="1">
    <location>
        <begin position="141"/>
        <end position="153"/>
    </location>
</feature>
<evidence type="ECO:0000313" key="2">
    <source>
        <dbReference type="EMBL" id="GJT63511.1"/>
    </source>
</evidence>
<feature type="compositionally biased region" description="Basic and acidic residues" evidence="1">
    <location>
        <begin position="34"/>
        <end position="49"/>
    </location>
</feature>
<proteinExistence type="predicted"/>
<organism evidence="2 3">
    <name type="scientific">Tanacetum coccineum</name>
    <dbReference type="NCBI Taxonomy" id="301880"/>
    <lineage>
        <taxon>Eukaryota</taxon>
        <taxon>Viridiplantae</taxon>
        <taxon>Streptophyta</taxon>
        <taxon>Embryophyta</taxon>
        <taxon>Tracheophyta</taxon>
        <taxon>Spermatophyta</taxon>
        <taxon>Magnoliopsida</taxon>
        <taxon>eudicotyledons</taxon>
        <taxon>Gunneridae</taxon>
        <taxon>Pentapetalae</taxon>
        <taxon>asterids</taxon>
        <taxon>campanulids</taxon>
        <taxon>Asterales</taxon>
        <taxon>Asteraceae</taxon>
        <taxon>Asteroideae</taxon>
        <taxon>Anthemideae</taxon>
        <taxon>Anthemidinae</taxon>
        <taxon>Tanacetum</taxon>
    </lineage>
</organism>
<comment type="caution">
    <text evidence="2">The sequence shown here is derived from an EMBL/GenBank/DDBJ whole genome shotgun (WGS) entry which is preliminary data.</text>
</comment>
<feature type="compositionally biased region" description="Polar residues" evidence="1">
    <location>
        <begin position="130"/>
        <end position="140"/>
    </location>
</feature>
<dbReference type="Proteomes" id="UP001151760">
    <property type="component" value="Unassembled WGS sequence"/>
</dbReference>